<dbReference type="AlphaFoldDB" id="A0A9K3LKD7"/>
<accession>A0A9K3LKD7</accession>
<reference evidence="1" key="2">
    <citation type="submission" date="2021-04" db="EMBL/GenBank/DDBJ databases">
        <authorList>
            <person name="Podell S."/>
        </authorList>
    </citation>
    <scope>NUCLEOTIDE SEQUENCE</scope>
    <source>
        <strain evidence="1">Hildebrandi</strain>
    </source>
</reference>
<gene>
    <name evidence="1" type="ORF">IV203_027089</name>
</gene>
<proteinExistence type="predicted"/>
<name>A0A9K3LKD7_9STRA</name>
<organism evidence="1 2">
    <name type="scientific">Nitzschia inconspicua</name>
    <dbReference type="NCBI Taxonomy" id="303405"/>
    <lineage>
        <taxon>Eukaryota</taxon>
        <taxon>Sar</taxon>
        <taxon>Stramenopiles</taxon>
        <taxon>Ochrophyta</taxon>
        <taxon>Bacillariophyta</taxon>
        <taxon>Bacillariophyceae</taxon>
        <taxon>Bacillariophycidae</taxon>
        <taxon>Bacillariales</taxon>
        <taxon>Bacillariaceae</taxon>
        <taxon>Nitzschia</taxon>
    </lineage>
</organism>
<evidence type="ECO:0000313" key="1">
    <source>
        <dbReference type="EMBL" id="KAG7363728.1"/>
    </source>
</evidence>
<reference evidence="1" key="1">
    <citation type="journal article" date="2021" name="Sci. Rep.">
        <title>Diploid genomic architecture of Nitzschia inconspicua, an elite biomass production diatom.</title>
        <authorList>
            <person name="Oliver A."/>
            <person name="Podell S."/>
            <person name="Pinowska A."/>
            <person name="Traller J.C."/>
            <person name="Smith S.R."/>
            <person name="McClure R."/>
            <person name="Beliaev A."/>
            <person name="Bohutskyi P."/>
            <person name="Hill E.A."/>
            <person name="Rabines A."/>
            <person name="Zheng H."/>
            <person name="Allen L.Z."/>
            <person name="Kuo A."/>
            <person name="Grigoriev I.V."/>
            <person name="Allen A.E."/>
            <person name="Hazlebeck D."/>
            <person name="Allen E.E."/>
        </authorList>
    </citation>
    <scope>NUCLEOTIDE SEQUENCE</scope>
    <source>
        <strain evidence="1">Hildebrandi</strain>
    </source>
</reference>
<keyword evidence="2" id="KW-1185">Reference proteome</keyword>
<sequence length="373" mass="41435">MVGGSLQQDQIGICPYLIWVLSWSPRISVKSRGSMSNGRGFTPTRSDWNMSILDLGLELVVENLSQVKRFHVEWSEGIGIKLDMEGSVLFKATTAVMTTLKSGFGQRQCTKEITSIPLYAVDCMVASDKIKEIVEESSFFGWRFKMPDLKVVVFLELIFVTDVFLKLQENLETKTVLGLTSLETKFIINVDTNNNPTTTRQINTSEANSNLEVKPVSFGSPLDPLRLLPDQLKLDGFIGVRQQAVAYATSILMAAVSMEVDAGVRAEIAPSSEGFPKVDTVLGSSSECSACHAAEIEFQLVLRKVGFYVVLVFDIHRNSRDWSMNLDLFSMELIKSIAIPLYVYCFIAGLDLADSEDQCEKKVTVSFDNECSK</sequence>
<dbReference type="EMBL" id="JAGRRH010000010">
    <property type="protein sequence ID" value="KAG7363728.1"/>
    <property type="molecule type" value="Genomic_DNA"/>
</dbReference>
<dbReference type="Proteomes" id="UP000693970">
    <property type="component" value="Unassembled WGS sequence"/>
</dbReference>
<evidence type="ECO:0000313" key="2">
    <source>
        <dbReference type="Proteomes" id="UP000693970"/>
    </source>
</evidence>
<comment type="caution">
    <text evidence="1">The sequence shown here is derived from an EMBL/GenBank/DDBJ whole genome shotgun (WGS) entry which is preliminary data.</text>
</comment>
<protein>
    <submittedName>
        <fullName evidence="1">Uncharacterized protein</fullName>
    </submittedName>
</protein>